<feature type="compositionally biased region" description="Low complexity" evidence="1">
    <location>
        <begin position="141"/>
        <end position="155"/>
    </location>
</feature>
<feature type="region of interest" description="Disordered" evidence="1">
    <location>
        <begin position="139"/>
        <end position="175"/>
    </location>
</feature>
<gene>
    <name evidence="3" type="ORF">STSP_66980</name>
</gene>
<evidence type="ECO:0000313" key="3">
    <source>
        <dbReference type="EMBL" id="OAH09933.1"/>
    </source>
</evidence>
<dbReference type="PATRIC" id="fig|1716141.3.peg.7075"/>
<evidence type="ECO:0000259" key="2">
    <source>
        <dbReference type="Pfam" id="PF06527"/>
    </source>
</evidence>
<dbReference type="EMBL" id="LOHS01000164">
    <property type="protein sequence ID" value="OAH09933.1"/>
    <property type="molecule type" value="Genomic_DNA"/>
</dbReference>
<evidence type="ECO:0000313" key="4">
    <source>
        <dbReference type="Proteomes" id="UP000077381"/>
    </source>
</evidence>
<protein>
    <recommendedName>
        <fullName evidence="2">TniQ domain-containing protein</fullName>
    </recommendedName>
</protein>
<accession>A0A177HFY8</accession>
<proteinExistence type="predicted"/>
<comment type="caution">
    <text evidence="3">The sequence shown here is derived from an EMBL/GenBank/DDBJ whole genome shotgun (WGS) entry which is preliminary data.</text>
</comment>
<name>A0A177HFY8_9ACTN</name>
<keyword evidence="4" id="KW-1185">Reference proteome</keyword>
<reference evidence="3 4" key="1">
    <citation type="submission" date="2015-12" db="EMBL/GenBank/DDBJ databases">
        <title>Genome sequence of Streptomyces sp. G25.</title>
        <authorList>
            <person name="Poehlein A."/>
            <person name="Roettig A."/>
            <person name="Hiessl S."/>
            <person name="Hauschild P."/>
            <person name="Schauer J."/>
            <person name="Madkour M.H."/>
            <person name="Al-Ansari A.M."/>
            <person name="Almakishah N.H."/>
            <person name="Steinbuechel A."/>
            <person name="Daniel R."/>
        </authorList>
    </citation>
    <scope>NUCLEOTIDE SEQUENCE [LARGE SCALE GENOMIC DNA]</scope>
    <source>
        <strain evidence="4">G25(2015)</strain>
    </source>
</reference>
<sequence>MVQGESNASYLARTATANGLELPRLLKALHQERLPRNAADVLPARQEVMVSAEAMARLSGLVERDGEQLQRSLPGLQAEKLLDAAAGTVRIIAWPKEPGAAPLKACPLCVEEGAWLVAAGRRWRPCGCGRRWQCGDDGGISSTPHRSPTSHTLSSGTGPSTTAWDRPGTRSWPTRTGDAVVVGLQASRPGGVAGAGERTAVGPRLRRRQAAPAVVYPEAVDLAEAMDQ</sequence>
<dbReference type="Proteomes" id="UP000077381">
    <property type="component" value="Unassembled WGS sequence"/>
</dbReference>
<evidence type="ECO:0000256" key="1">
    <source>
        <dbReference type="SAM" id="MobiDB-lite"/>
    </source>
</evidence>
<feature type="domain" description="TniQ" evidence="2">
    <location>
        <begin position="3"/>
        <end position="132"/>
    </location>
</feature>
<organism evidence="3 4">
    <name type="scientific">Streptomyces jeddahensis</name>
    <dbReference type="NCBI Taxonomy" id="1716141"/>
    <lineage>
        <taxon>Bacteria</taxon>
        <taxon>Bacillati</taxon>
        <taxon>Actinomycetota</taxon>
        <taxon>Actinomycetes</taxon>
        <taxon>Kitasatosporales</taxon>
        <taxon>Streptomycetaceae</taxon>
        <taxon>Streptomyces</taxon>
    </lineage>
</organism>
<feature type="region of interest" description="Disordered" evidence="1">
    <location>
        <begin position="188"/>
        <end position="209"/>
    </location>
</feature>
<dbReference type="Pfam" id="PF06527">
    <property type="entry name" value="TniQ"/>
    <property type="match status" value="1"/>
</dbReference>
<dbReference type="InterPro" id="IPR009492">
    <property type="entry name" value="TniQ"/>
</dbReference>
<dbReference type="AlphaFoldDB" id="A0A177HFY8"/>